<feature type="transmembrane region" description="Helical" evidence="1">
    <location>
        <begin position="71"/>
        <end position="90"/>
    </location>
</feature>
<keyword evidence="1" id="KW-0472">Membrane</keyword>
<sequence>MLTIKECLYLLKKYTGGKASSAEKALIEQAYNTMESQQASQEVSPEQLQIIGETLHSRIINMQARSKQKRLWYYSGAAAALLLFASVWIWSAGDQNTETNPNITVEHVFPNGKAPIAILPNGRRIHLDHIKSGIAMTPDALLYTDGSPITETTDWTALATPLIEIITPRGTQYHIVLEDGTKVWLNAGSRLKYPLHFHQDQRHVELDGEAFFEVAHQQVETEGIKRRKPFVVKTSKQQVNVLGTAFNVYDYSLEHTVRTTLLQGKVQVDYPASDRHIDLLPNEQSTWVQGTLRKENVDAELVSNWREGYLSFDEASLSDVATYLSRWYDIDVIVKGKPGSDKFQGRISKQEPLSKILRILHEANVKYTFDKNLLTLHL</sequence>
<evidence type="ECO:0000313" key="5">
    <source>
        <dbReference type="Proteomes" id="UP000625283"/>
    </source>
</evidence>
<dbReference type="Pfam" id="PF16344">
    <property type="entry name" value="FecR_C"/>
    <property type="match status" value="1"/>
</dbReference>
<evidence type="ECO:0000259" key="3">
    <source>
        <dbReference type="Pfam" id="PF16344"/>
    </source>
</evidence>
<dbReference type="RefSeq" id="WP_202104533.1">
    <property type="nucleotide sequence ID" value="NZ_JAERTY010000011.1"/>
</dbReference>
<dbReference type="EMBL" id="JAERTY010000011">
    <property type="protein sequence ID" value="MBL1410836.1"/>
    <property type="molecule type" value="Genomic_DNA"/>
</dbReference>
<dbReference type="Gene3D" id="3.55.50.30">
    <property type="match status" value="1"/>
</dbReference>
<dbReference type="Gene3D" id="2.60.120.1440">
    <property type="match status" value="1"/>
</dbReference>
<evidence type="ECO:0000313" key="4">
    <source>
        <dbReference type="EMBL" id="MBL1410836.1"/>
    </source>
</evidence>
<feature type="domain" description="Protein FecR C-terminal" evidence="3">
    <location>
        <begin position="309"/>
        <end position="372"/>
    </location>
</feature>
<proteinExistence type="predicted"/>
<evidence type="ECO:0000259" key="2">
    <source>
        <dbReference type="Pfam" id="PF04773"/>
    </source>
</evidence>
<evidence type="ECO:0000256" key="1">
    <source>
        <dbReference type="SAM" id="Phobius"/>
    </source>
</evidence>
<dbReference type="InterPro" id="IPR032508">
    <property type="entry name" value="FecR_C"/>
</dbReference>
<dbReference type="InterPro" id="IPR006860">
    <property type="entry name" value="FecR"/>
</dbReference>
<dbReference type="PANTHER" id="PTHR30273:SF2">
    <property type="entry name" value="PROTEIN FECR"/>
    <property type="match status" value="1"/>
</dbReference>
<keyword evidence="1" id="KW-0812">Transmembrane</keyword>
<keyword evidence="1" id="KW-1133">Transmembrane helix</keyword>
<dbReference type="Proteomes" id="UP000625283">
    <property type="component" value="Unassembled WGS sequence"/>
</dbReference>
<reference evidence="4 5" key="1">
    <citation type="submission" date="2021-01" db="EMBL/GenBank/DDBJ databases">
        <title>C459-1 draft genome sequence.</title>
        <authorList>
            <person name="Zhang X.-F."/>
        </authorList>
    </citation>
    <scope>NUCLEOTIDE SEQUENCE [LARGE SCALE GENOMIC DNA]</scope>
    <source>
        <strain evidence="5">C459-1</strain>
    </source>
</reference>
<feature type="domain" description="FecR protein" evidence="2">
    <location>
        <begin position="165"/>
        <end position="267"/>
    </location>
</feature>
<protein>
    <submittedName>
        <fullName evidence="4">FecR domain-containing protein</fullName>
    </submittedName>
</protein>
<dbReference type="InterPro" id="IPR012373">
    <property type="entry name" value="Ferrdict_sens_TM"/>
</dbReference>
<keyword evidence="5" id="KW-1185">Reference proteome</keyword>
<dbReference type="Pfam" id="PF04773">
    <property type="entry name" value="FecR"/>
    <property type="match status" value="1"/>
</dbReference>
<dbReference type="PIRSF" id="PIRSF018266">
    <property type="entry name" value="FecR"/>
    <property type="match status" value="1"/>
</dbReference>
<gene>
    <name evidence="4" type="ORF">JKG61_18915</name>
</gene>
<accession>A0ABS1R7Z2</accession>
<dbReference type="PANTHER" id="PTHR30273">
    <property type="entry name" value="PERIPLASMIC SIGNAL SENSOR AND SIGMA FACTOR ACTIVATOR FECR-RELATED"/>
    <property type="match status" value="1"/>
</dbReference>
<organism evidence="4 5">
    <name type="scientific">Sphingobacterium faecale</name>
    <dbReference type="NCBI Taxonomy" id="2803775"/>
    <lineage>
        <taxon>Bacteria</taxon>
        <taxon>Pseudomonadati</taxon>
        <taxon>Bacteroidota</taxon>
        <taxon>Sphingobacteriia</taxon>
        <taxon>Sphingobacteriales</taxon>
        <taxon>Sphingobacteriaceae</taxon>
        <taxon>Sphingobacterium</taxon>
    </lineage>
</organism>
<name>A0ABS1R7Z2_9SPHI</name>
<comment type="caution">
    <text evidence="4">The sequence shown here is derived from an EMBL/GenBank/DDBJ whole genome shotgun (WGS) entry which is preliminary data.</text>
</comment>